<dbReference type="InterPro" id="IPR036396">
    <property type="entry name" value="Cyt_P450_sf"/>
</dbReference>
<dbReference type="SUPFAM" id="SSF48264">
    <property type="entry name" value="Cytochrome P450"/>
    <property type="match status" value="1"/>
</dbReference>
<evidence type="ECO:0000256" key="1">
    <source>
        <dbReference type="ARBA" id="ARBA00001971"/>
    </source>
</evidence>
<comment type="similarity">
    <text evidence="2 9">Belongs to the cytochrome P450 family.</text>
</comment>
<evidence type="ECO:0000256" key="6">
    <source>
        <dbReference type="ARBA" id="ARBA00023004"/>
    </source>
</evidence>
<dbReference type="PANTHER" id="PTHR24279:SF120">
    <property type="entry name" value="CYTOCHROME P450"/>
    <property type="match status" value="1"/>
</dbReference>
<accession>A0A9D4NTM3</accession>
<evidence type="ECO:0000256" key="7">
    <source>
        <dbReference type="ARBA" id="ARBA00023033"/>
    </source>
</evidence>
<name>A0A9D4NTM3_DERFA</name>
<evidence type="ECO:0000313" key="10">
    <source>
        <dbReference type="EMBL" id="KAH7638029.1"/>
    </source>
</evidence>
<evidence type="ECO:0000256" key="9">
    <source>
        <dbReference type="RuleBase" id="RU000461"/>
    </source>
</evidence>
<evidence type="ECO:0000256" key="8">
    <source>
        <dbReference type="PIRSR" id="PIRSR602401-1"/>
    </source>
</evidence>
<comment type="caution">
    <text evidence="10">The sequence shown here is derived from an EMBL/GenBank/DDBJ whole genome shotgun (WGS) entry which is preliminary data.</text>
</comment>
<dbReference type="Gene3D" id="1.10.630.10">
    <property type="entry name" value="Cytochrome P450"/>
    <property type="match status" value="1"/>
</dbReference>
<protein>
    <submittedName>
        <fullName evidence="10">Cytochrome p450 315a1</fullName>
    </submittedName>
</protein>
<dbReference type="CDD" id="cd11054">
    <property type="entry name" value="CYP24A1-like"/>
    <property type="match status" value="1"/>
</dbReference>
<dbReference type="FunFam" id="1.10.630.10:FF:000006">
    <property type="entry name" value="Cytochrome P450 302a1, mitochondrial"/>
    <property type="match status" value="1"/>
</dbReference>
<dbReference type="PANTHER" id="PTHR24279">
    <property type="entry name" value="CYTOCHROME P450"/>
    <property type="match status" value="1"/>
</dbReference>
<dbReference type="Proteomes" id="UP000828236">
    <property type="component" value="Unassembled WGS sequence"/>
</dbReference>
<dbReference type="GO" id="GO:0016705">
    <property type="term" value="F:oxidoreductase activity, acting on paired donors, with incorporation or reduction of molecular oxygen"/>
    <property type="evidence" value="ECO:0007669"/>
    <property type="project" value="InterPro"/>
</dbReference>
<reference evidence="10" key="2">
    <citation type="journal article" date="2021" name="World Allergy Organ. J.">
        <title>Chromosome-level assembly of Dermatophagoides farinae genome and transcriptome reveals two novel allergens Der f 37 and Der f 39.</title>
        <authorList>
            <person name="Chen J."/>
            <person name="Cai Z."/>
            <person name="Fan D."/>
            <person name="Hu J."/>
            <person name="Hou Y."/>
            <person name="He Y."/>
            <person name="Zhang Z."/>
            <person name="Zhao Z."/>
            <person name="Gao P."/>
            <person name="Hu W."/>
            <person name="Sun J."/>
            <person name="Li J."/>
            <person name="Ji K."/>
        </authorList>
    </citation>
    <scope>NUCLEOTIDE SEQUENCE</scope>
    <source>
        <strain evidence="10">JKM2019</strain>
    </source>
</reference>
<reference evidence="10" key="1">
    <citation type="submission" date="2020-06" db="EMBL/GenBank/DDBJ databases">
        <authorList>
            <person name="Ji K."/>
            <person name="Li J."/>
        </authorList>
    </citation>
    <scope>NUCLEOTIDE SEQUENCE</scope>
    <source>
        <strain evidence="10">JKM2019</strain>
        <tissue evidence="10">Whole body</tissue>
    </source>
</reference>
<dbReference type="PROSITE" id="PS00086">
    <property type="entry name" value="CYTOCHROME_P450"/>
    <property type="match status" value="1"/>
</dbReference>
<keyword evidence="3 8" id="KW-0349">Heme</keyword>
<sequence>MHSQRSSTILFVKKFINEQLSSSSSSLLLLANIRSNCWTKTIQQQSQRKFAHFPKQQQTRYNLVNKKNKIIDIQRHNKRTIMIQSTINRQQATAAMDTTTTTTTTTMTQSDQIRCPFHHHDNIDHNHHHHHHHYNQLKNGQQQYQSFEQIPTPAGLPLIGTLYDLIRAGGAEYVHQYCDKRHEQLGPIYREKLGNVEAVFIADANLVQQVYKHEGKYPQHMVPEPWIIYNQNKGIKRGLFFMEGEEWSIRRSALNKVFLKPDIINDYTEVFNQVVTDILDKWSMKMVENHVDSLLIDGLEKELYNWSIESLGTMIFGRRLGCITPQPSSALPDIHEFVNCVQRIFIESSNMQLIPPKLAHYFRLPVWRRFEDAASKALDLAFQYVNENARQINNNDDESSMNNQGIIKQLMNDGHMQLDEISRIIVDLFIAAADTTSHATQWALYLLSRHPNVQERLCDEIEQVTGGESINVKHLQNLSYVKGIIKESLRLYPVAPFLTRYLSDDLILGGYHVPKGQLVVISLFTTGRKNEYFDEPEKFQPERWLRDRQNGRNRVANSHACLPFGLGVRSCIGRRVAEIQMQFFLSRLVQRFHIRPTSDKEIDIKLRMITTPEKSIDLILKHR</sequence>
<organism evidence="10">
    <name type="scientific">Dermatophagoides farinae</name>
    <name type="common">American house dust mite</name>
    <dbReference type="NCBI Taxonomy" id="6954"/>
    <lineage>
        <taxon>Eukaryota</taxon>
        <taxon>Metazoa</taxon>
        <taxon>Ecdysozoa</taxon>
        <taxon>Arthropoda</taxon>
        <taxon>Chelicerata</taxon>
        <taxon>Arachnida</taxon>
        <taxon>Acari</taxon>
        <taxon>Acariformes</taxon>
        <taxon>Sarcoptiformes</taxon>
        <taxon>Astigmata</taxon>
        <taxon>Psoroptidia</taxon>
        <taxon>Analgoidea</taxon>
        <taxon>Pyroglyphidae</taxon>
        <taxon>Dermatophagoidinae</taxon>
        <taxon>Dermatophagoides</taxon>
    </lineage>
</organism>
<evidence type="ECO:0000256" key="3">
    <source>
        <dbReference type="ARBA" id="ARBA00022617"/>
    </source>
</evidence>
<keyword evidence="7 9" id="KW-0503">Monooxygenase</keyword>
<gene>
    <name evidence="10" type="ORF">HUG17_9134</name>
</gene>
<dbReference type="AlphaFoldDB" id="A0A9D4NTM3"/>
<dbReference type="InterPro" id="IPR050479">
    <property type="entry name" value="CYP11_CYP27_families"/>
</dbReference>
<dbReference type="InterPro" id="IPR001128">
    <property type="entry name" value="Cyt_P450"/>
</dbReference>
<keyword evidence="5 9" id="KW-0560">Oxidoreductase</keyword>
<dbReference type="InterPro" id="IPR017972">
    <property type="entry name" value="Cyt_P450_CS"/>
</dbReference>
<dbReference type="EMBL" id="SDOV01000008">
    <property type="protein sequence ID" value="KAH7638029.1"/>
    <property type="molecule type" value="Genomic_DNA"/>
</dbReference>
<evidence type="ECO:0000256" key="4">
    <source>
        <dbReference type="ARBA" id="ARBA00022723"/>
    </source>
</evidence>
<evidence type="ECO:0000256" key="2">
    <source>
        <dbReference type="ARBA" id="ARBA00010617"/>
    </source>
</evidence>
<feature type="binding site" description="axial binding residue" evidence="8">
    <location>
        <position position="571"/>
    </location>
    <ligand>
        <name>heme</name>
        <dbReference type="ChEBI" id="CHEBI:30413"/>
    </ligand>
    <ligandPart>
        <name>Fe</name>
        <dbReference type="ChEBI" id="CHEBI:18248"/>
    </ligandPart>
</feature>
<dbReference type="GO" id="GO:0005506">
    <property type="term" value="F:iron ion binding"/>
    <property type="evidence" value="ECO:0007669"/>
    <property type="project" value="InterPro"/>
</dbReference>
<proteinExistence type="inferred from homology"/>
<comment type="cofactor">
    <cofactor evidence="1 8">
        <name>heme</name>
        <dbReference type="ChEBI" id="CHEBI:30413"/>
    </cofactor>
</comment>
<dbReference type="Pfam" id="PF00067">
    <property type="entry name" value="p450"/>
    <property type="match status" value="1"/>
</dbReference>
<dbReference type="GO" id="GO:0020037">
    <property type="term" value="F:heme binding"/>
    <property type="evidence" value="ECO:0007669"/>
    <property type="project" value="InterPro"/>
</dbReference>
<dbReference type="InterPro" id="IPR002401">
    <property type="entry name" value="Cyt_P450_E_grp-I"/>
</dbReference>
<keyword evidence="6 8" id="KW-0408">Iron</keyword>
<dbReference type="GO" id="GO:0004497">
    <property type="term" value="F:monooxygenase activity"/>
    <property type="evidence" value="ECO:0007669"/>
    <property type="project" value="UniProtKB-KW"/>
</dbReference>
<evidence type="ECO:0000256" key="5">
    <source>
        <dbReference type="ARBA" id="ARBA00023002"/>
    </source>
</evidence>
<keyword evidence="4 8" id="KW-0479">Metal-binding</keyword>
<dbReference type="PRINTS" id="PR00385">
    <property type="entry name" value="P450"/>
</dbReference>
<dbReference type="PRINTS" id="PR00463">
    <property type="entry name" value="EP450I"/>
</dbReference>